<dbReference type="InterPro" id="IPR010099">
    <property type="entry name" value="SDR39U1"/>
</dbReference>
<dbReference type="Pfam" id="PF08338">
    <property type="entry name" value="DUF1731"/>
    <property type="match status" value="1"/>
</dbReference>
<dbReference type="Gene3D" id="3.40.50.720">
    <property type="entry name" value="NAD(P)-binding Rossmann-like Domain"/>
    <property type="match status" value="1"/>
</dbReference>
<accession>A0A1H0IXA8</accession>
<dbReference type="InterPro" id="IPR001509">
    <property type="entry name" value="Epimerase_deHydtase"/>
</dbReference>
<dbReference type="SUPFAM" id="SSF55961">
    <property type="entry name" value="Bet v1-like"/>
    <property type="match status" value="1"/>
</dbReference>
<evidence type="ECO:0000259" key="2">
    <source>
        <dbReference type="Pfam" id="PF01370"/>
    </source>
</evidence>
<feature type="domain" description="DUF1731" evidence="3">
    <location>
        <begin position="370"/>
        <end position="413"/>
    </location>
</feature>
<feature type="domain" description="NAD-dependent epimerase/dehydratase" evidence="2">
    <location>
        <begin position="121"/>
        <end position="334"/>
    </location>
</feature>
<keyword evidence="5" id="KW-1185">Reference proteome</keyword>
<organism evidence="4 5">
    <name type="scientific">Desulforhopalus singaporensis</name>
    <dbReference type="NCBI Taxonomy" id="91360"/>
    <lineage>
        <taxon>Bacteria</taxon>
        <taxon>Pseudomonadati</taxon>
        <taxon>Thermodesulfobacteriota</taxon>
        <taxon>Desulfobulbia</taxon>
        <taxon>Desulfobulbales</taxon>
        <taxon>Desulfocapsaceae</taxon>
        <taxon>Desulforhopalus</taxon>
    </lineage>
</organism>
<reference evidence="4 5" key="1">
    <citation type="submission" date="2016-10" db="EMBL/GenBank/DDBJ databases">
        <authorList>
            <person name="de Groot N.N."/>
        </authorList>
    </citation>
    <scope>NUCLEOTIDE SEQUENCE [LARGE SCALE GENOMIC DNA]</scope>
    <source>
        <strain evidence="4 5">DSM 12130</strain>
    </source>
</reference>
<evidence type="ECO:0000256" key="1">
    <source>
        <dbReference type="ARBA" id="ARBA00009353"/>
    </source>
</evidence>
<dbReference type="PANTHER" id="PTHR11092:SF0">
    <property type="entry name" value="EPIMERASE FAMILY PROTEIN SDR39U1"/>
    <property type="match status" value="1"/>
</dbReference>
<dbReference type="NCBIfam" id="TIGR01777">
    <property type="entry name" value="yfcH"/>
    <property type="match status" value="1"/>
</dbReference>
<comment type="similarity">
    <text evidence="1">Belongs to the NAD(P)-dependent epimerase/dehydratase family. SDR39U1 subfamily.</text>
</comment>
<dbReference type="AlphaFoldDB" id="A0A1H0IXA8"/>
<evidence type="ECO:0000259" key="3">
    <source>
        <dbReference type="Pfam" id="PF08338"/>
    </source>
</evidence>
<dbReference type="InterPro" id="IPR036291">
    <property type="entry name" value="NAD(P)-bd_dom_sf"/>
</dbReference>
<dbReference type="SUPFAM" id="SSF51735">
    <property type="entry name" value="NAD(P)-binding Rossmann-fold domains"/>
    <property type="match status" value="1"/>
</dbReference>
<evidence type="ECO:0000313" key="4">
    <source>
        <dbReference type="EMBL" id="SDO35972.1"/>
    </source>
</evidence>
<dbReference type="STRING" id="91360.SAMN05660330_00059"/>
<dbReference type="InterPro" id="IPR023393">
    <property type="entry name" value="START-like_dom_sf"/>
</dbReference>
<evidence type="ECO:0008006" key="6">
    <source>
        <dbReference type="Google" id="ProtNLM"/>
    </source>
</evidence>
<dbReference type="PANTHER" id="PTHR11092">
    <property type="entry name" value="SUGAR NUCLEOTIDE EPIMERASE RELATED"/>
    <property type="match status" value="1"/>
</dbReference>
<dbReference type="EMBL" id="FNJI01000001">
    <property type="protein sequence ID" value="SDO35972.1"/>
    <property type="molecule type" value="Genomic_DNA"/>
</dbReference>
<gene>
    <name evidence="4" type="ORF">SAMN05660330_00059</name>
</gene>
<protein>
    <recommendedName>
        <fullName evidence="6">TIGR01777 family protein</fullName>
    </recommendedName>
</protein>
<dbReference type="Gene3D" id="3.30.530.20">
    <property type="match status" value="1"/>
</dbReference>
<sequence length="422" mass="47035">MRTTGNIETGTRVKLKIYNGPVGFTFCAHHVDNIPGVMFRDVQEKGPFSSWSHSHLFADTLSGSTLTDKIAYTLPLQPFWPRFALRQVQQSLDRIFAHREFLLQQDIRLHSRCSTKPLRLLVTGASGVLGRELIPLLTTGGHSVWRLVRRKPDPNCQEIFWDPARGFLDPGQLPEIDGVIHLAGEYIGLSRWSKQKKERVIDSRVQGTRLLCRVISAMKKKPEVLLCASAVGYYGNSTEKEMSEESPPGSDFISEVCRLWEGATQQAVESGIRTVLLRLGVGLTPRGGALQTILRHSPLGFIRRFGPGTQYISWITTDDMISAMLHCLTCPELDGPVNIAAPEPVTNTEFIKLLARLTGRPLLFPVSGKLLELSYGQMASEILLSGCHVSTVKLQQSGYRFRHPTLETALRQLLGKNNLKPC</sequence>
<dbReference type="Pfam" id="PF01370">
    <property type="entry name" value="Epimerase"/>
    <property type="match status" value="1"/>
</dbReference>
<proteinExistence type="inferred from homology"/>
<dbReference type="InterPro" id="IPR013549">
    <property type="entry name" value="DUF1731"/>
</dbReference>
<name>A0A1H0IXA8_9BACT</name>
<evidence type="ECO:0000313" key="5">
    <source>
        <dbReference type="Proteomes" id="UP000199073"/>
    </source>
</evidence>
<dbReference type="Proteomes" id="UP000199073">
    <property type="component" value="Unassembled WGS sequence"/>
</dbReference>